<dbReference type="Gene3D" id="2.30.180.10">
    <property type="entry name" value="FAS1 domain"/>
    <property type="match status" value="2"/>
</dbReference>
<proteinExistence type="predicted"/>
<keyword evidence="3" id="KW-1185">Reference proteome</keyword>
<dbReference type="PANTHER" id="PTHR10900">
    <property type="entry name" value="PERIOSTIN-RELATED"/>
    <property type="match status" value="1"/>
</dbReference>
<evidence type="ECO:0000313" key="3">
    <source>
        <dbReference type="Proteomes" id="UP000198598"/>
    </source>
</evidence>
<feature type="domain" description="FAS1" evidence="1">
    <location>
        <begin position="200"/>
        <end position="340"/>
    </location>
</feature>
<protein>
    <submittedName>
        <fullName evidence="2">Uncaracterized surface protein containing fasciclin (FAS1) repeats</fullName>
    </submittedName>
</protein>
<dbReference type="Pfam" id="PF02469">
    <property type="entry name" value="Fasciclin"/>
    <property type="match status" value="2"/>
</dbReference>
<name>A0A1I1XZS4_9BACT</name>
<dbReference type="InterPro" id="IPR050904">
    <property type="entry name" value="Adhesion/Biosynth-related"/>
</dbReference>
<dbReference type="EMBL" id="FOLQ01000010">
    <property type="protein sequence ID" value="SFE12917.1"/>
    <property type="molecule type" value="Genomic_DNA"/>
</dbReference>
<dbReference type="STRING" id="662367.SAMN05216167_110182"/>
<sequence length="343" mass="35137">MQLNSILPAGRKAGFLLATLTALTLSFSSCKKEDNPPIVVPTIKETIDQGSQFTLLRAALKKAGLDVTLAASGTYTLLAPTDDAFKAFGLSSEAVIGLAPVDLVKSVMQYHVLGSTLTASAIPSATNTAQQTLFPLGSVYFTKPVALTTATSSGTAVSVNGAHILQADQQASNGVIHVIDRILLPPVYGTIPNTIAQIPTIYALLAPTAGISFKLLQQAVTRAGATTASSLSATGPLTVFAPTDNAFKAEGFDSTKIANTPVATLQAVLAYHVVPARVYTPMVTSGSSLTTAATGATVTIGTSTTSITVTGKGNGTRASNVIGPDVTATNGVIQIIDRLLLPQ</sequence>
<evidence type="ECO:0000313" key="2">
    <source>
        <dbReference type="EMBL" id="SFE12917.1"/>
    </source>
</evidence>
<dbReference type="GO" id="GO:0005615">
    <property type="term" value="C:extracellular space"/>
    <property type="evidence" value="ECO:0007669"/>
    <property type="project" value="TreeGrafter"/>
</dbReference>
<dbReference type="Proteomes" id="UP000198598">
    <property type="component" value="Unassembled WGS sequence"/>
</dbReference>
<feature type="domain" description="FAS1" evidence="1">
    <location>
        <begin position="40"/>
        <end position="183"/>
    </location>
</feature>
<evidence type="ECO:0000259" key="1">
    <source>
        <dbReference type="PROSITE" id="PS50213"/>
    </source>
</evidence>
<dbReference type="SUPFAM" id="SSF82153">
    <property type="entry name" value="FAS1 domain"/>
    <property type="match status" value="2"/>
</dbReference>
<organism evidence="2 3">
    <name type="scientific">Spirosoma endophyticum</name>
    <dbReference type="NCBI Taxonomy" id="662367"/>
    <lineage>
        <taxon>Bacteria</taxon>
        <taxon>Pseudomonadati</taxon>
        <taxon>Bacteroidota</taxon>
        <taxon>Cytophagia</taxon>
        <taxon>Cytophagales</taxon>
        <taxon>Cytophagaceae</taxon>
        <taxon>Spirosoma</taxon>
    </lineage>
</organism>
<reference evidence="2 3" key="1">
    <citation type="submission" date="2016-10" db="EMBL/GenBank/DDBJ databases">
        <authorList>
            <person name="de Groot N.N."/>
        </authorList>
    </citation>
    <scope>NUCLEOTIDE SEQUENCE [LARGE SCALE GENOMIC DNA]</scope>
    <source>
        <strain evidence="2 3">DSM 26130</strain>
    </source>
</reference>
<dbReference type="AlphaFoldDB" id="A0A1I1XZS4"/>
<dbReference type="RefSeq" id="WP_093830509.1">
    <property type="nucleotide sequence ID" value="NZ_FOLQ01000010.1"/>
</dbReference>
<dbReference type="InterPro" id="IPR036378">
    <property type="entry name" value="FAS1_dom_sf"/>
</dbReference>
<gene>
    <name evidence="2" type="ORF">SAMN05216167_110182</name>
</gene>
<dbReference type="SMART" id="SM00554">
    <property type="entry name" value="FAS1"/>
    <property type="match status" value="2"/>
</dbReference>
<dbReference type="InterPro" id="IPR000782">
    <property type="entry name" value="FAS1_domain"/>
</dbReference>
<accession>A0A1I1XZS4</accession>
<dbReference type="PROSITE" id="PS50213">
    <property type="entry name" value="FAS1"/>
    <property type="match status" value="2"/>
</dbReference>
<dbReference type="OrthoDB" id="1119934at2"/>
<dbReference type="PANTHER" id="PTHR10900:SF77">
    <property type="entry name" value="FI19380P1"/>
    <property type="match status" value="1"/>
</dbReference>